<dbReference type="GO" id="GO:0004523">
    <property type="term" value="F:RNA-DNA hybrid ribonuclease activity"/>
    <property type="evidence" value="ECO:0007669"/>
    <property type="project" value="InterPro"/>
</dbReference>
<dbReference type="GO" id="GO:0003964">
    <property type="term" value="F:RNA-directed DNA polymerase activity"/>
    <property type="evidence" value="ECO:0007669"/>
    <property type="project" value="UniProtKB-KW"/>
</dbReference>
<gene>
    <name evidence="2" type="ORF">LUZ62_088648</name>
</gene>
<dbReference type="CDD" id="cd06222">
    <property type="entry name" value="RNase_H_like"/>
    <property type="match status" value="1"/>
</dbReference>
<proteinExistence type="predicted"/>
<evidence type="ECO:0000313" key="3">
    <source>
        <dbReference type="Proteomes" id="UP001140206"/>
    </source>
</evidence>
<dbReference type="InterPro" id="IPR012337">
    <property type="entry name" value="RNaseH-like_sf"/>
</dbReference>
<protein>
    <submittedName>
        <fullName evidence="2">RNA-directed DNA polymerase (Reverse transcriptase)-related family protein</fullName>
    </submittedName>
</protein>
<dbReference type="PANTHER" id="PTHR33116">
    <property type="entry name" value="REVERSE TRANSCRIPTASE ZINC-BINDING DOMAIN-CONTAINING PROTEIN-RELATED-RELATED"/>
    <property type="match status" value="1"/>
</dbReference>
<dbReference type="Pfam" id="PF13966">
    <property type="entry name" value="zf-RVT"/>
    <property type="match status" value="1"/>
</dbReference>
<organism evidence="2 3">
    <name type="scientific">Rhynchospora pubera</name>
    <dbReference type="NCBI Taxonomy" id="906938"/>
    <lineage>
        <taxon>Eukaryota</taxon>
        <taxon>Viridiplantae</taxon>
        <taxon>Streptophyta</taxon>
        <taxon>Embryophyta</taxon>
        <taxon>Tracheophyta</taxon>
        <taxon>Spermatophyta</taxon>
        <taxon>Magnoliopsida</taxon>
        <taxon>Liliopsida</taxon>
        <taxon>Poales</taxon>
        <taxon>Cyperaceae</taxon>
        <taxon>Cyperoideae</taxon>
        <taxon>Rhynchosporeae</taxon>
        <taxon>Rhynchospora</taxon>
    </lineage>
</organism>
<evidence type="ECO:0000313" key="2">
    <source>
        <dbReference type="EMBL" id="KAJ4754243.1"/>
    </source>
</evidence>
<sequence length="931" mass="106514">MGPDKSPGPDGVTVRFLQQNWVVLGRDIVAQIRKSFNEESIPEEWLACKISLIPKIDEPESPAEYRPISVGNVLYRLMMKVIANRLRPQLKKVISPEQNAFIRGRNITDNIIVVREVLHSFNQSGFKKKAFMMKADISKAFDKLKWGFLFEAMRFLNVPSKIINIMSSSFSRAKVSININGDGSGFITPTRGLRQGCPMSPYGFIMAMEMMTRFIARAMRIGVISGVKVAYTSPPISHLIYADDVILLGSTEQAELDNLLCLLKYFGSISGLAMNPIKSKLWFSKSCDESAKQRTMDTMQAGTAEEGERYLGALLFSKGSAKRTGEQLLNKIKAKLAGWKTNMLSHAGRLVLLKSVLMSIPVYHMSIECLPKRIIKEINSLMAKFFWGKTGQSRYMALVAWKNICKPIEDGGLAVRDLNNFGEALLSKLVWSVISEEDRLWVQVCKAKYCPKIGIWKAKNHSNSSQLWKQVIRLRDTFKHAVFWKLGDGSKAKARDQPWFQGWDSQPDSLIVHTSLHVADLFDFDMNQWKMHELNRIFQPNQVVQIVNADIKPVIQEGAQDKLIWSESKSGKYTVREGYKYLNSLTQTHTNTPVSELWSVAAEWKGLVPKVKVFLWRVIAGALMVAQNMHRRINKWSPLCQRCQMENEYESHCFFFCPGSRSVWFASNLGLRTDHLSLNIIEAIKQCTQGRNEYEIKVFSYTLWELWKARNATVIQLKKFDPMEITQKVRIWLQLENQMGEALPHKVVIQGTQEKYGYKQGGWQIITDGSWDTTLRAGGAHVLYCQGQMVRIGYNCYQLHDPFHAEVLAMKDALFQLKQLWEAYGIGEIQVFSDCKVLVNLIREGDMQDVPSWRACEDVLELLKIISQFPVQVECTEVQRQVVHEAHDLANYARLSANQYNGEPRQYVDVERNTRQNLDNIFFQRVQDEPP</sequence>
<dbReference type="InterPro" id="IPR000477">
    <property type="entry name" value="RT_dom"/>
</dbReference>
<feature type="domain" description="Reverse transcriptase" evidence="1">
    <location>
        <begin position="34"/>
        <end position="315"/>
    </location>
</feature>
<dbReference type="PANTHER" id="PTHR33116:SF86">
    <property type="entry name" value="REVERSE TRANSCRIPTASE DOMAIN-CONTAINING PROTEIN"/>
    <property type="match status" value="1"/>
</dbReference>
<dbReference type="AlphaFoldDB" id="A0AAV8CEH3"/>
<dbReference type="GO" id="GO:0003676">
    <property type="term" value="F:nucleic acid binding"/>
    <property type="evidence" value="ECO:0007669"/>
    <property type="project" value="InterPro"/>
</dbReference>
<keyword evidence="2" id="KW-0695">RNA-directed DNA polymerase</keyword>
<dbReference type="Pfam" id="PF13456">
    <property type="entry name" value="RVT_3"/>
    <property type="match status" value="1"/>
</dbReference>
<dbReference type="SUPFAM" id="SSF56672">
    <property type="entry name" value="DNA/RNA polymerases"/>
    <property type="match status" value="1"/>
</dbReference>
<dbReference type="SUPFAM" id="SSF53098">
    <property type="entry name" value="Ribonuclease H-like"/>
    <property type="match status" value="1"/>
</dbReference>
<dbReference type="InterPro" id="IPR044730">
    <property type="entry name" value="RNase_H-like_dom_plant"/>
</dbReference>
<keyword evidence="2" id="KW-0548">Nucleotidyltransferase</keyword>
<dbReference type="CDD" id="cd01650">
    <property type="entry name" value="RT_nLTR_like"/>
    <property type="match status" value="1"/>
</dbReference>
<dbReference type="Gene3D" id="3.30.420.10">
    <property type="entry name" value="Ribonuclease H-like superfamily/Ribonuclease H"/>
    <property type="match status" value="1"/>
</dbReference>
<reference evidence="2" key="1">
    <citation type="submission" date="2022-08" db="EMBL/GenBank/DDBJ databases">
        <authorList>
            <person name="Marques A."/>
        </authorList>
    </citation>
    <scope>NUCLEOTIDE SEQUENCE</scope>
    <source>
        <strain evidence="2">RhyPub2mFocal</strain>
        <tissue evidence="2">Leaves</tissue>
    </source>
</reference>
<dbReference type="PROSITE" id="PS50878">
    <property type="entry name" value="RT_POL"/>
    <property type="match status" value="1"/>
</dbReference>
<accession>A0AAV8CEH3</accession>
<keyword evidence="2" id="KW-0808">Transferase</keyword>
<evidence type="ECO:0000259" key="1">
    <source>
        <dbReference type="PROSITE" id="PS50878"/>
    </source>
</evidence>
<keyword evidence="3" id="KW-1185">Reference proteome</keyword>
<dbReference type="InterPro" id="IPR043502">
    <property type="entry name" value="DNA/RNA_pol_sf"/>
</dbReference>
<dbReference type="InterPro" id="IPR026960">
    <property type="entry name" value="RVT-Znf"/>
</dbReference>
<comment type="caution">
    <text evidence="2">The sequence shown here is derived from an EMBL/GenBank/DDBJ whole genome shotgun (WGS) entry which is preliminary data.</text>
</comment>
<dbReference type="Proteomes" id="UP001140206">
    <property type="component" value="Chromosome 5"/>
</dbReference>
<dbReference type="InterPro" id="IPR036397">
    <property type="entry name" value="RNaseH_sf"/>
</dbReference>
<dbReference type="EMBL" id="JAMFTS010000005">
    <property type="protein sequence ID" value="KAJ4754243.1"/>
    <property type="molecule type" value="Genomic_DNA"/>
</dbReference>
<name>A0AAV8CEH3_9POAL</name>
<dbReference type="InterPro" id="IPR002156">
    <property type="entry name" value="RNaseH_domain"/>
</dbReference>
<dbReference type="Pfam" id="PF00078">
    <property type="entry name" value="RVT_1"/>
    <property type="match status" value="1"/>
</dbReference>